<dbReference type="Proteomes" id="UP000236649">
    <property type="component" value="Chromosome 1"/>
</dbReference>
<protein>
    <submittedName>
        <fullName evidence="6">NAD(P)-dependent oxidoreductase</fullName>
    </submittedName>
</protein>
<keyword evidence="2" id="KW-0520">NAD</keyword>
<sequence length="297" mass="30888">MKEMNEQRVGLCGLGKMGSPIARRLIGAGRRMVVWNRSIEKARALELGFAEHCVASRTPAEVAESVDIVLLSLADGRAVEDVVFGPNSLAAGAGSRPLTVVDHSTTTPTQARSLSARWRESTGGAWIDAPVSGGTTGAAAGSLAIFAGGDVSTFNEISPVLVAYAANATLMGESGAGQAAKLVNQTIVMTSVAAIAEATLLAQHAGVDATRMPAALAGGWADSVLLQTLQPRMVVAPRQPTGSIRTMLKDLDAVEQLACESGVRLPIAGRVRDWLRRAVEEGLGDNDISQVIRVALT</sequence>
<dbReference type="Pfam" id="PF14833">
    <property type="entry name" value="NAD_binding_11"/>
    <property type="match status" value="1"/>
</dbReference>
<dbReference type="Pfam" id="PF03446">
    <property type="entry name" value="NAD_binding_2"/>
    <property type="match status" value="1"/>
</dbReference>
<evidence type="ECO:0000256" key="3">
    <source>
        <dbReference type="PIRSR" id="PIRSR000103-1"/>
    </source>
</evidence>
<dbReference type="KEGG" id="phs:C2L64_10320"/>
<dbReference type="PIRSF" id="PIRSF000103">
    <property type="entry name" value="HIBADH"/>
    <property type="match status" value="1"/>
</dbReference>
<dbReference type="PANTHER" id="PTHR43060">
    <property type="entry name" value="3-HYDROXYISOBUTYRATE DEHYDROGENASE-LIKE 1, MITOCHONDRIAL-RELATED"/>
    <property type="match status" value="1"/>
</dbReference>
<dbReference type="GO" id="GO:0051287">
    <property type="term" value="F:NAD binding"/>
    <property type="evidence" value="ECO:0007669"/>
    <property type="project" value="InterPro"/>
</dbReference>
<dbReference type="GeneID" id="55528730"/>
<dbReference type="Gene3D" id="3.40.50.720">
    <property type="entry name" value="NAD(P)-binding Rossmann-like Domain"/>
    <property type="match status" value="1"/>
</dbReference>
<evidence type="ECO:0000313" key="6">
    <source>
        <dbReference type="EMBL" id="AUT68670.1"/>
    </source>
</evidence>
<gene>
    <name evidence="6" type="ORF">C2L64_10320</name>
</gene>
<feature type="domain" description="3-hydroxyisobutyrate dehydrogenase-like NAD-binding" evidence="5">
    <location>
        <begin position="175"/>
        <end position="294"/>
    </location>
</feature>
<dbReference type="Gene3D" id="1.10.1040.10">
    <property type="entry name" value="N-(1-d-carboxylethyl)-l-norvaline Dehydrogenase, domain 2"/>
    <property type="match status" value="1"/>
</dbReference>
<dbReference type="InterPro" id="IPR036291">
    <property type="entry name" value="NAD(P)-bd_dom_sf"/>
</dbReference>
<evidence type="ECO:0000256" key="2">
    <source>
        <dbReference type="ARBA" id="ARBA00023027"/>
    </source>
</evidence>
<accession>A0AAN1J7V0</accession>
<evidence type="ECO:0000259" key="5">
    <source>
        <dbReference type="Pfam" id="PF14833"/>
    </source>
</evidence>
<feature type="active site" evidence="3">
    <location>
        <position position="181"/>
    </location>
</feature>
<dbReference type="PANTHER" id="PTHR43060:SF15">
    <property type="entry name" value="3-HYDROXYISOBUTYRATE DEHYDROGENASE-LIKE 1, MITOCHONDRIAL-RELATED"/>
    <property type="match status" value="1"/>
</dbReference>
<evidence type="ECO:0000313" key="7">
    <source>
        <dbReference type="Proteomes" id="UP000236649"/>
    </source>
</evidence>
<dbReference type="AlphaFoldDB" id="A0AAN1J7V0"/>
<dbReference type="InterPro" id="IPR008927">
    <property type="entry name" value="6-PGluconate_DH-like_C_sf"/>
</dbReference>
<dbReference type="InterPro" id="IPR029154">
    <property type="entry name" value="HIBADH-like_NADP-bd"/>
</dbReference>
<feature type="domain" description="6-phosphogluconate dehydrogenase NADP-binding" evidence="4">
    <location>
        <begin position="8"/>
        <end position="172"/>
    </location>
</feature>
<evidence type="ECO:0000256" key="1">
    <source>
        <dbReference type="ARBA" id="ARBA00023002"/>
    </source>
</evidence>
<dbReference type="SUPFAM" id="SSF48179">
    <property type="entry name" value="6-phosphogluconate dehydrogenase C-terminal domain-like"/>
    <property type="match status" value="1"/>
</dbReference>
<dbReference type="GO" id="GO:0050661">
    <property type="term" value="F:NADP binding"/>
    <property type="evidence" value="ECO:0007669"/>
    <property type="project" value="InterPro"/>
</dbReference>
<evidence type="ECO:0000259" key="4">
    <source>
        <dbReference type="Pfam" id="PF03446"/>
    </source>
</evidence>
<dbReference type="SUPFAM" id="SSF51735">
    <property type="entry name" value="NAD(P)-binding Rossmann-fold domains"/>
    <property type="match status" value="1"/>
</dbReference>
<keyword evidence="1" id="KW-0560">Oxidoreductase</keyword>
<dbReference type="InterPro" id="IPR015815">
    <property type="entry name" value="HIBADH-related"/>
</dbReference>
<dbReference type="InterPro" id="IPR006115">
    <property type="entry name" value="6PGDH_NADP-bd"/>
</dbReference>
<dbReference type="GO" id="GO:0016491">
    <property type="term" value="F:oxidoreductase activity"/>
    <property type="evidence" value="ECO:0007669"/>
    <property type="project" value="UniProtKB-KW"/>
</dbReference>
<organism evidence="6 7">
    <name type="scientific">Paraburkholderia hospita</name>
    <dbReference type="NCBI Taxonomy" id="169430"/>
    <lineage>
        <taxon>Bacteria</taxon>
        <taxon>Pseudomonadati</taxon>
        <taxon>Pseudomonadota</taxon>
        <taxon>Betaproteobacteria</taxon>
        <taxon>Burkholderiales</taxon>
        <taxon>Burkholderiaceae</taxon>
        <taxon>Paraburkholderia</taxon>
    </lineage>
</organism>
<dbReference type="RefSeq" id="WP_090838175.1">
    <property type="nucleotide sequence ID" value="NZ_CADFGJ010000035.1"/>
</dbReference>
<proteinExistence type="predicted"/>
<dbReference type="EMBL" id="CP026105">
    <property type="protein sequence ID" value="AUT68670.1"/>
    <property type="molecule type" value="Genomic_DNA"/>
</dbReference>
<name>A0AAN1J7V0_9BURK</name>
<reference evidence="6 7" key="1">
    <citation type="submission" date="2018-01" db="EMBL/GenBank/DDBJ databases">
        <title>Species boundaries and ecological features among Paraburkholderia terrae DSMZ17804T, P. hospita DSMZ17164T and P. caribensis DSMZ13236T.</title>
        <authorList>
            <person name="Pratama A.A."/>
        </authorList>
    </citation>
    <scope>NUCLEOTIDE SEQUENCE [LARGE SCALE GENOMIC DNA]</scope>
    <source>
        <strain evidence="6 7">DSM 17164</strain>
    </source>
</reference>
<dbReference type="InterPro" id="IPR013328">
    <property type="entry name" value="6PGD_dom2"/>
</dbReference>